<dbReference type="EMBL" id="KQ976444">
    <property type="protein sequence ID" value="KYM86200.1"/>
    <property type="molecule type" value="Genomic_DNA"/>
</dbReference>
<evidence type="ECO:0000313" key="2">
    <source>
        <dbReference type="Proteomes" id="UP000078540"/>
    </source>
</evidence>
<gene>
    <name evidence="1" type="ORF">ALC53_04167</name>
</gene>
<organism evidence="1 2">
    <name type="scientific">Atta colombica</name>
    <dbReference type="NCBI Taxonomy" id="520822"/>
    <lineage>
        <taxon>Eukaryota</taxon>
        <taxon>Metazoa</taxon>
        <taxon>Ecdysozoa</taxon>
        <taxon>Arthropoda</taxon>
        <taxon>Hexapoda</taxon>
        <taxon>Insecta</taxon>
        <taxon>Pterygota</taxon>
        <taxon>Neoptera</taxon>
        <taxon>Endopterygota</taxon>
        <taxon>Hymenoptera</taxon>
        <taxon>Apocrita</taxon>
        <taxon>Aculeata</taxon>
        <taxon>Formicoidea</taxon>
        <taxon>Formicidae</taxon>
        <taxon>Myrmicinae</taxon>
        <taxon>Atta</taxon>
    </lineage>
</organism>
<dbReference type="Proteomes" id="UP000078540">
    <property type="component" value="Unassembled WGS sequence"/>
</dbReference>
<dbReference type="AlphaFoldDB" id="A0A195BKY0"/>
<keyword evidence="2" id="KW-1185">Reference proteome</keyword>
<accession>A0A195BKY0</accession>
<evidence type="ECO:0000313" key="1">
    <source>
        <dbReference type="EMBL" id="KYM86200.1"/>
    </source>
</evidence>
<proteinExistence type="predicted"/>
<name>A0A195BKY0_9HYME</name>
<protein>
    <submittedName>
        <fullName evidence="1">Uncharacterized protein</fullName>
    </submittedName>
</protein>
<reference evidence="1 2" key="1">
    <citation type="submission" date="2015-09" db="EMBL/GenBank/DDBJ databases">
        <title>Atta colombica WGS genome.</title>
        <authorList>
            <person name="Nygaard S."/>
            <person name="Hu H."/>
            <person name="Boomsma J."/>
            <person name="Zhang G."/>
        </authorList>
    </citation>
    <scope>NUCLEOTIDE SEQUENCE [LARGE SCALE GENOMIC DNA]</scope>
    <source>
        <strain evidence="1">Treedump-2</strain>
        <tissue evidence="1">Whole body</tissue>
    </source>
</reference>
<sequence length="54" mass="5991">MAAMTSTVDSALNRFYISCKLIASCCDSQYETLISKSKLQIGCRNKLAINLQLM</sequence>